<keyword evidence="1" id="KW-0812">Transmembrane</keyword>
<sequence>MEQSEADGRTPSLTSNNICYMLFKIFNSHNSGHGRLVLHMSIFYSLQNDLNNVCPKVLPTYQWHLKVLMKTDQNHAVYNKGNFARIAALLYSVLISNFAQSLTCTAAFYFYKCKFVVPAV</sequence>
<evidence type="ECO:0000313" key="2">
    <source>
        <dbReference type="EMBL" id="ESO91423.1"/>
    </source>
</evidence>
<dbReference type="HOGENOM" id="CLU_2052267_0_0_1"/>
<keyword evidence="3" id="KW-1185">Reference proteome</keyword>
<dbReference type="GeneID" id="20236130"/>
<keyword evidence="1" id="KW-1133">Transmembrane helix</keyword>
<dbReference type="RefSeq" id="XP_009058113.1">
    <property type="nucleotide sequence ID" value="XM_009059865.1"/>
</dbReference>
<protein>
    <submittedName>
        <fullName evidence="2">Uncharacterized protein</fullName>
    </submittedName>
</protein>
<keyword evidence="1" id="KW-0472">Membrane</keyword>
<accession>V3ZJH4</accession>
<reference evidence="2 3" key="1">
    <citation type="journal article" date="2013" name="Nature">
        <title>Insights into bilaterian evolution from three spiralian genomes.</title>
        <authorList>
            <person name="Simakov O."/>
            <person name="Marletaz F."/>
            <person name="Cho S.J."/>
            <person name="Edsinger-Gonzales E."/>
            <person name="Havlak P."/>
            <person name="Hellsten U."/>
            <person name="Kuo D.H."/>
            <person name="Larsson T."/>
            <person name="Lv J."/>
            <person name="Arendt D."/>
            <person name="Savage R."/>
            <person name="Osoegawa K."/>
            <person name="de Jong P."/>
            <person name="Grimwood J."/>
            <person name="Chapman J.A."/>
            <person name="Shapiro H."/>
            <person name="Aerts A."/>
            <person name="Otillar R.P."/>
            <person name="Terry A.Y."/>
            <person name="Boore J.L."/>
            <person name="Grigoriev I.V."/>
            <person name="Lindberg D.R."/>
            <person name="Seaver E.C."/>
            <person name="Weisblat D.A."/>
            <person name="Putnam N.H."/>
            <person name="Rokhsar D.S."/>
        </authorList>
    </citation>
    <scope>NUCLEOTIDE SEQUENCE [LARGE SCALE GENOMIC DNA]</scope>
</reference>
<organism evidence="2 3">
    <name type="scientific">Lottia gigantea</name>
    <name type="common">Giant owl limpet</name>
    <dbReference type="NCBI Taxonomy" id="225164"/>
    <lineage>
        <taxon>Eukaryota</taxon>
        <taxon>Metazoa</taxon>
        <taxon>Spiralia</taxon>
        <taxon>Lophotrochozoa</taxon>
        <taxon>Mollusca</taxon>
        <taxon>Gastropoda</taxon>
        <taxon>Patellogastropoda</taxon>
        <taxon>Lottioidea</taxon>
        <taxon>Lottiidae</taxon>
        <taxon>Lottia</taxon>
    </lineage>
</organism>
<dbReference type="KEGG" id="lgi:LOTGIDRAFT_153865"/>
<proteinExistence type="predicted"/>
<evidence type="ECO:0000313" key="3">
    <source>
        <dbReference type="Proteomes" id="UP000030746"/>
    </source>
</evidence>
<name>V3ZJH4_LOTGI</name>
<dbReference type="CTD" id="20236130"/>
<evidence type="ECO:0000256" key="1">
    <source>
        <dbReference type="SAM" id="Phobius"/>
    </source>
</evidence>
<dbReference type="AlphaFoldDB" id="V3ZJH4"/>
<feature type="transmembrane region" description="Helical" evidence="1">
    <location>
        <begin position="88"/>
        <end position="111"/>
    </location>
</feature>
<gene>
    <name evidence="2" type="ORF">LOTGIDRAFT_153865</name>
</gene>
<dbReference type="Proteomes" id="UP000030746">
    <property type="component" value="Unassembled WGS sequence"/>
</dbReference>
<dbReference type="EMBL" id="KB202283">
    <property type="protein sequence ID" value="ESO91423.1"/>
    <property type="molecule type" value="Genomic_DNA"/>
</dbReference>